<dbReference type="GO" id="GO:0031992">
    <property type="term" value="F:energy transducer activity"/>
    <property type="evidence" value="ECO:0007669"/>
    <property type="project" value="InterPro"/>
</dbReference>
<keyword evidence="1" id="KW-0813">Transport</keyword>
<protein>
    <recommendedName>
        <fullName evidence="1">Protein TonB</fullName>
    </recommendedName>
</protein>
<accession>A0A0R2PW87</accession>
<keyword evidence="1" id="KW-1003">Cell membrane</keyword>
<gene>
    <name evidence="3" type="ORF">ABR63_00640</name>
</gene>
<keyword evidence="1" id="KW-0735">Signal-anchor</keyword>
<dbReference type="Gene3D" id="3.30.1150.10">
    <property type="match status" value="1"/>
</dbReference>
<feature type="domain" description="TonB C-terminal" evidence="2">
    <location>
        <begin position="133"/>
        <end position="225"/>
    </location>
</feature>
<dbReference type="SUPFAM" id="SSF74653">
    <property type="entry name" value="TolA/TonB C-terminal domain"/>
    <property type="match status" value="1"/>
</dbReference>
<dbReference type="Proteomes" id="UP000050874">
    <property type="component" value="Unassembled WGS sequence"/>
</dbReference>
<reference evidence="4" key="1">
    <citation type="submission" date="2015-10" db="EMBL/GenBank/DDBJ databases">
        <title>Metagenome-Assembled Genomes uncover a global brackish microbiome.</title>
        <authorList>
            <person name="Hugerth L.W."/>
            <person name="Larsson J."/>
            <person name="Alneberg J."/>
            <person name="Lindh M.V."/>
            <person name="Legrand C."/>
            <person name="Pinhassi J."/>
            <person name="Andersson A."/>
        </authorList>
    </citation>
    <scope>NUCLEOTIDE SEQUENCE [LARGE SCALE GENOMIC DNA]</scope>
</reference>
<evidence type="ECO:0000256" key="1">
    <source>
        <dbReference type="RuleBase" id="RU362123"/>
    </source>
</evidence>
<dbReference type="GO" id="GO:0015891">
    <property type="term" value="P:siderophore transport"/>
    <property type="evidence" value="ECO:0007669"/>
    <property type="project" value="InterPro"/>
</dbReference>
<evidence type="ECO:0000259" key="2">
    <source>
        <dbReference type="PROSITE" id="PS52015"/>
    </source>
</evidence>
<sequence>MNTAVNSLNSVSQLLSKVVDPLAALYYKAFNYNKYLAGTAFAAIITLALFFLMVALISLGDDTLPTDNSRKLGDVIMPDRDIDTLFDNVDKPEEPEEQPEDIAQPELDLAPIAGMDVSLPKPKANFAANGSFFRDGEYIPLFKVTPIYPRRAQERGIMGYAVVAFTITETGTVENTEALEGFCGDPTDPETVYRECSIFNSAAASAATKLKYKPKIVDGKAVRVDNVPHKFTFILEES</sequence>
<evidence type="ECO:0000313" key="4">
    <source>
        <dbReference type="Proteomes" id="UP000050874"/>
    </source>
</evidence>
<evidence type="ECO:0000313" key="3">
    <source>
        <dbReference type="EMBL" id="KRO40397.1"/>
    </source>
</evidence>
<comment type="subcellular location">
    <subcellularLocation>
        <location evidence="1">Cell inner membrane</location>
        <topology evidence="1">Single-pass membrane protein</topology>
        <orientation evidence="1">Periplasmic side</orientation>
    </subcellularLocation>
</comment>
<dbReference type="GO" id="GO:0005886">
    <property type="term" value="C:plasma membrane"/>
    <property type="evidence" value="ECO:0007669"/>
    <property type="project" value="UniProtKB-SubCell"/>
</dbReference>
<dbReference type="PRINTS" id="PR01374">
    <property type="entry name" value="TONBPROTEIN"/>
</dbReference>
<keyword evidence="1" id="KW-1133">Transmembrane helix</keyword>
<keyword evidence="1" id="KW-0997">Cell inner membrane</keyword>
<dbReference type="PROSITE" id="PS52015">
    <property type="entry name" value="TONB_CTD"/>
    <property type="match status" value="1"/>
</dbReference>
<dbReference type="Pfam" id="PF03544">
    <property type="entry name" value="TonB_C"/>
    <property type="match status" value="1"/>
</dbReference>
<keyword evidence="1" id="KW-0812">Transmembrane</keyword>
<dbReference type="InterPro" id="IPR003538">
    <property type="entry name" value="TonB"/>
</dbReference>
<dbReference type="EMBL" id="LIAV01000121">
    <property type="protein sequence ID" value="KRO40397.1"/>
    <property type="molecule type" value="Genomic_DNA"/>
</dbReference>
<keyword evidence="3" id="KW-0675">Receptor</keyword>
<comment type="caution">
    <text evidence="3">The sequence shown here is derived from an EMBL/GenBank/DDBJ whole genome shotgun (WGS) entry which is preliminary data.</text>
</comment>
<keyword evidence="1" id="KW-0472">Membrane</keyword>
<proteinExistence type="inferred from homology"/>
<dbReference type="GO" id="GO:0030288">
    <property type="term" value="C:outer membrane-bounded periplasmic space"/>
    <property type="evidence" value="ECO:0007669"/>
    <property type="project" value="InterPro"/>
</dbReference>
<dbReference type="GO" id="GO:0015031">
    <property type="term" value="P:protein transport"/>
    <property type="evidence" value="ECO:0007669"/>
    <property type="project" value="UniProtKB-UniRule"/>
</dbReference>
<comment type="function">
    <text evidence="1">Interacts with outer membrane receptor proteins that carry out high-affinity binding and energy dependent uptake into the periplasmic space of specific substrates. It could act to transduce energy from the cytoplasmic membrane to specific energy-requiring processes in the outer membrane, resulting in the release into the periplasm of ligands bound by these outer membrane proteins.</text>
</comment>
<name>A0A0R2PW87_9GAMM</name>
<organism evidence="3 4">
    <name type="scientific">SAR86 cluster bacterium BACL1 MAG-120920-bin57</name>
    <dbReference type="NCBI Taxonomy" id="1655571"/>
    <lineage>
        <taxon>Bacteria</taxon>
        <taxon>Pseudomonadati</taxon>
        <taxon>Pseudomonadota</taxon>
        <taxon>Gammaproteobacteria</taxon>
        <taxon>SAR86 cluster</taxon>
    </lineage>
</organism>
<comment type="similarity">
    <text evidence="1">Belongs to the TonB family.</text>
</comment>
<dbReference type="GO" id="GO:0055085">
    <property type="term" value="P:transmembrane transport"/>
    <property type="evidence" value="ECO:0007669"/>
    <property type="project" value="InterPro"/>
</dbReference>
<keyword evidence="1" id="KW-0653">Protein transport</keyword>
<dbReference type="InterPro" id="IPR037682">
    <property type="entry name" value="TonB_C"/>
</dbReference>
<feature type="transmembrane region" description="Helical" evidence="1">
    <location>
        <begin position="35"/>
        <end position="60"/>
    </location>
</feature>
<dbReference type="AlphaFoldDB" id="A0A0R2PW87"/>